<reference evidence="6" key="1">
    <citation type="submission" date="2016-11" db="EMBL/GenBank/DDBJ databases">
        <authorList>
            <person name="Varghese N."/>
            <person name="Submissions S."/>
        </authorList>
    </citation>
    <scope>NUCLEOTIDE SEQUENCE [LARGE SCALE GENOMIC DNA]</scope>
    <source>
        <strain evidence="6">DSM 22363</strain>
    </source>
</reference>
<dbReference type="InterPro" id="IPR000835">
    <property type="entry name" value="HTH_MarR-typ"/>
</dbReference>
<protein>
    <submittedName>
        <fullName evidence="5">DNA-binding transcriptional regulator, MarR family</fullName>
    </submittedName>
</protein>
<keyword evidence="1" id="KW-0805">Transcription regulation</keyword>
<dbReference type="Proteomes" id="UP000185192">
    <property type="component" value="Unassembled WGS sequence"/>
</dbReference>
<dbReference type="RefSeq" id="WP_084192489.1">
    <property type="nucleotide sequence ID" value="NZ_FSQW01000001.1"/>
</dbReference>
<dbReference type="SMART" id="SM00347">
    <property type="entry name" value="HTH_MARR"/>
    <property type="match status" value="1"/>
</dbReference>
<organism evidence="5 6">
    <name type="scientific">Parasphingorhabdus marina DSM 22363</name>
    <dbReference type="NCBI Taxonomy" id="1123272"/>
    <lineage>
        <taxon>Bacteria</taxon>
        <taxon>Pseudomonadati</taxon>
        <taxon>Pseudomonadota</taxon>
        <taxon>Alphaproteobacteria</taxon>
        <taxon>Sphingomonadales</taxon>
        <taxon>Sphingomonadaceae</taxon>
        <taxon>Parasphingorhabdus</taxon>
    </lineage>
</organism>
<accession>A0A1N6CTC7</accession>
<dbReference type="CDD" id="cd00090">
    <property type="entry name" value="HTH_ARSR"/>
    <property type="match status" value="1"/>
</dbReference>
<evidence type="ECO:0000256" key="1">
    <source>
        <dbReference type="ARBA" id="ARBA00023015"/>
    </source>
</evidence>
<dbReference type="STRING" id="1123272.SAMN02745824_0953"/>
<evidence type="ECO:0000256" key="2">
    <source>
        <dbReference type="ARBA" id="ARBA00023125"/>
    </source>
</evidence>
<keyword evidence="2 5" id="KW-0238">DNA-binding</keyword>
<dbReference type="PRINTS" id="PR00598">
    <property type="entry name" value="HTHMARR"/>
</dbReference>
<keyword evidence="3" id="KW-0804">Transcription</keyword>
<evidence type="ECO:0000256" key="3">
    <source>
        <dbReference type="ARBA" id="ARBA00023163"/>
    </source>
</evidence>
<dbReference type="GO" id="GO:0003700">
    <property type="term" value="F:DNA-binding transcription factor activity"/>
    <property type="evidence" value="ECO:0007669"/>
    <property type="project" value="InterPro"/>
</dbReference>
<dbReference type="InterPro" id="IPR036390">
    <property type="entry name" value="WH_DNA-bd_sf"/>
</dbReference>
<proteinExistence type="predicted"/>
<dbReference type="InterPro" id="IPR039422">
    <property type="entry name" value="MarR/SlyA-like"/>
</dbReference>
<dbReference type="AlphaFoldDB" id="A0A1N6CTC7"/>
<evidence type="ECO:0000313" key="5">
    <source>
        <dbReference type="EMBL" id="SIN61772.1"/>
    </source>
</evidence>
<dbReference type="PANTHER" id="PTHR33164:SF43">
    <property type="entry name" value="HTH-TYPE TRANSCRIPTIONAL REPRESSOR YETL"/>
    <property type="match status" value="1"/>
</dbReference>
<evidence type="ECO:0000313" key="6">
    <source>
        <dbReference type="Proteomes" id="UP000185192"/>
    </source>
</evidence>
<evidence type="ECO:0000259" key="4">
    <source>
        <dbReference type="PROSITE" id="PS50995"/>
    </source>
</evidence>
<dbReference type="Gene3D" id="1.10.10.10">
    <property type="entry name" value="Winged helix-like DNA-binding domain superfamily/Winged helix DNA-binding domain"/>
    <property type="match status" value="1"/>
</dbReference>
<dbReference type="InterPro" id="IPR011991">
    <property type="entry name" value="ArsR-like_HTH"/>
</dbReference>
<dbReference type="PANTHER" id="PTHR33164">
    <property type="entry name" value="TRANSCRIPTIONAL REGULATOR, MARR FAMILY"/>
    <property type="match status" value="1"/>
</dbReference>
<gene>
    <name evidence="5" type="ORF">SAMN02745824_0953</name>
</gene>
<dbReference type="InterPro" id="IPR036388">
    <property type="entry name" value="WH-like_DNA-bd_sf"/>
</dbReference>
<dbReference type="GO" id="GO:0003677">
    <property type="term" value="F:DNA binding"/>
    <property type="evidence" value="ECO:0007669"/>
    <property type="project" value="UniProtKB-KW"/>
</dbReference>
<dbReference type="Pfam" id="PF12802">
    <property type="entry name" value="MarR_2"/>
    <property type="match status" value="1"/>
</dbReference>
<dbReference type="InterPro" id="IPR023187">
    <property type="entry name" value="Tscrpt_reg_MarR-type_CS"/>
</dbReference>
<dbReference type="OrthoDB" id="6400670at2"/>
<feature type="domain" description="HTH marR-type" evidence="4">
    <location>
        <begin position="1"/>
        <end position="155"/>
    </location>
</feature>
<dbReference type="GO" id="GO:0006950">
    <property type="term" value="P:response to stress"/>
    <property type="evidence" value="ECO:0007669"/>
    <property type="project" value="TreeGrafter"/>
</dbReference>
<dbReference type="PROSITE" id="PS01117">
    <property type="entry name" value="HTH_MARR_1"/>
    <property type="match status" value="1"/>
</dbReference>
<name>A0A1N6CTC7_9SPHN</name>
<keyword evidence="6" id="KW-1185">Reference proteome</keyword>
<dbReference type="SUPFAM" id="SSF46785">
    <property type="entry name" value="Winged helix' DNA-binding domain"/>
    <property type="match status" value="1"/>
</dbReference>
<dbReference type="EMBL" id="FSQW01000001">
    <property type="protein sequence ID" value="SIN61772.1"/>
    <property type="molecule type" value="Genomic_DNA"/>
</dbReference>
<dbReference type="PROSITE" id="PS50995">
    <property type="entry name" value="HTH_MARR_2"/>
    <property type="match status" value="1"/>
</dbReference>
<sequence length="155" mass="17332">MTDAPKEAGLPGDPIEFQVMTEIGIINQLAENLFRKYLPKDMTAAQFGVLNHLLRLDRQETISELARNMQVTQPTMSSTVRKLEDRGLVELVHDPKDRRVRRVQVTARGAAARQAAVAQVAPVADLVRDKIPASLWSGLLPDLTRVRTLLDNLRD</sequence>